<reference evidence="2" key="1">
    <citation type="submission" date="2014-11" db="EMBL/GenBank/DDBJ databases">
        <authorList>
            <person name="Otto D Thomas"/>
            <person name="Naeem Raeece"/>
        </authorList>
    </citation>
    <scope>NUCLEOTIDE SEQUENCE</scope>
</reference>
<feature type="compositionally biased region" description="Acidic residues" evidence="1">
    <location>
        <begin position="448"/>
        <end position="458"/>
    </location>
</feature>
<organism evidence="2">
    <name type="scientific">Chromera velia CCMP2878</name>
    <dbReference type="NCBI Taxonomy" id="1169474"/>
    <lineage>
        <taxon>Eukaryota</taxon>
        <taxon>Sar</taxon>
        <taxon>Alveolata</taxon>
        <taxon>Colpodellida</taxon>
        <taxon>Chromeraceae</taxon>
        <taxon>Chromera</taxon>
    </lineage>
</organism>
<dbReference type="AlphaFoldDB" id="A0A0G4FEW2"/>
<feature type="region of interest" description="Disordered" evidence="1">
    <location>
        <begin position="333"/>
        <end position="458"/>
    </location>
</feature>
<evidence type="ECO:0000313" key="2">
    <source>
        <dbReference type="EMBL" id="CEM11548.1"/>
    </source>
</evidence>
<feature type="compositionally biased region" description="Basic residues" evidence="1">
    <location>
        <begin position="416"/>
        <end position="429"/>
    </location>
</feature>
<feature type="compositionally biased region" description="Basic and acidic residues" evidence="1">
    <location>
        <begin position="333"/>
        <end position="347"/>
    </location>
</feature>
<dbReference type="EMBL" id="CDMZ01000312">
    <property type="protein sequence ID" value="CEM11548.1"/>
    <property type="molecule type" value="Genomic_DNA"/>
</dbReference>
<dbReference type="VEuPathDB" id="CryptoDB:Cvel_16577"/>
<name>A0A0G4FEW2_9ALVE</name>
<dbReference type="PhylomeDB" id="A0A0G4FEW2"/>
<feature type="compositionally biased region" description="Acidic residues" evidence="1">
    <location>
        <begin position="351"/>
        <end position="361"/>
    </location>
</feature>
<accession>A0A0G4FEW2</accession>
<feature type="compositionally biased region" description="Basic and acidic residues" evidence="1">
    <location>
        <begin position="264"/>
        <end position="275"/>
    </location>
</feature>
<feature type="region of interest" description="Disordered" evidence="1">
    <location>
        <begin position="264"/>
        <end position="287"/>
    </location>
</feature>
<feature type="compositionally biased region" description="Basic and acidic residues" evidence="1">
    <location>
        <begin position="362"/>
        <end position="373"/>
    </location>
</feature>
<gene>
    <name evidence="2" type="ORF">Cvel_16577</name>
</gene>
<protein>
    <submittedName>
        <fullName evidence="2">Uncharacterized protein</fullName>
    </submittedName>
</protein>
<proteinExistence type="predicted"/>
<sequence length="458" mass="52316">MPDETLWEESLRETEVPVTQAEMIGGMYDQWEKARKSLDDLKSSAETFVNTLRKHANTGDLRSDGEYEGTGEAWLHRQAGDVMSQTDCKFVVDFWHDEAPYWLGNVAEAGVSSAVFWMFSGAALLLLAATQVVAFRRVVRNQVNSLPPRETTMLLFDEEEASMRNPIHIMASSQQVLTQFRWKTFCWGSRGRRQKIMKDPLASDLHEEANEGVGATRMLFDDEERTLLHEVRNGEPLMPDEEAEWEVLVKKVMLKELEAIGEADRQSRRWSSAREEDFDETEEERTRRLNELAQSKLATFARKRNETDEKRKQRIATEILKSHTVLMGDDYIESMREEAERKKKEAGDGSTDSDDDDDESTQYDRQDDGREGEWEGGQDQQKDLLEWPDENGGQKGRRDETGAGFWDDAETERATSSKRSKRKKRKKSKKENASEGGEGGEPQALIAWEEDPDEGGGG</sequence>
<evidence type="ECO:0000256" key="1">
    <source>
        <dbReference type="SAM" id="MobiDB-lite"/>
    </source>
</evidence>